<gene>
    <name evidence="7" type="ORF">PEL8287_02836</name>
</gene>
<accession>A0A1Y5T0K4</accession>
<evidence type="ECO:0000256" key="1">
    <source>
        <dbReference type="ARBA" id="ARBA00022617"/>
    </source>
</evidence>
<dbReference type="PROSITE" id="PS51007">
    <property type="entry name" value="CYTC"/>
    <property type="match status" value="1"/>
</dbReference>
<evidence type="ECO:0000313" key="7">
    <source>
        <dbReference type="EMBL" id="SLN53150.1"/>
    </source>
</evidence>
<keyword evidence="5" id="KW-0732">Signal</keyword>
<feature type="signal peptide" evidence="5">
    <location>
        <begin position="1"/>
        <end position="20"/>
    </location>
</feature>
<dbReference type="GO" id="GO:0046872">
    <property type="term" value="F:metal ion binding"/>
    <property type="evidence" value="ECO:0007669"/>
    <property type="project" value="UniProtKB-KW"/>
</dbReference>
<protein>
    <submittedName>
        <fullName evidence="7">Cytochrome c</fullName>
    </submittedName>
</protein>
<feature type="domain" description="Cytochrome c" evidence="6">
    <location>
        <begin position="20"/>
        <end position="130"/>
    </location>
</feature>
<name>A0A1Y5T0K4_9RHOB</name>
<dbReference type="Pfam" id="PF13442">
    <property type="entry name" value="Cytochrome_CBB3"/>
    <property type="match status" value="1"/>
</dbReference>
<dbReference type="OrthoDB" id="335174at2"/>
<keyword evidence="2 4" id="KW-0479">Metal-binding</keyword>
<evidence type="ECO:0000256" key="3">
    <source>
        <dbReference type="ARBA" id="ARBA00023004"/>
    </source>
</evidence>
<organism evidence="7 8">
    <name type="scientific">Roseovarius litorisediminis</name>
    <dbReference type="NCBI Taxonomy" id="1312363"/>
    <lineage>
        <taxon>Bacteria</taxon>
        <taxon>Pseudomonadati</taxon>
        <taxon>Pseudomonadota</taxon>
        <taxon>Alphaproteobacteria</taxon>
        <taxon>Rhodobacterales</taxon>
        <taxon>Roseobacteraceae</taxon>
        <taxon>Roseovarius</taxon>
    </lineage>
</organism>
<proteinExistence type="predicted"/>
<keyword evidence="1 4" id="KW-0349">Heme</keyword>
<keyword evidence="3 4" id="KW-0408">Iron</keyword>
<feature type="chain" id="PRO_5010995799" evidence="5">
    <location>
        <begin position="21"/>
        <end position="132"/>
    </location>
</feature>
<dbReference type="GO" id="GO:0009055">
    <property type="term" value="F:electron transfer activity"/>
    <property type="evidence" value="ECO:0007669"/>
    <property type="project" value="InterPro"/>
</dbReference>
<evidence type="ECO:0000256" key="2">
    <source>
        <dbReference type="ARBA" id="ARBA00022723"/>
    </source>
</evidence>
<reference evidence="7 8" key="1">
    <citation type="submission" date="2017-03" db="EMBL/GenBank/DDBJ databases">
        <authorList>
            <person name="Afonso C.L."/>
            <person name="Miller P.J."/>
            <person name="Scott M.A."/>
            <person name="Spackman E."/>
            <person name="Goraichik I."/>
            <person name="Dimitrov K.M."/>
            <person name="Suarez D.L."/>
            <person name="Swayne D.E."/>
        </authorList>
    </citation>
    <scope>NUCLEOTIDE SEQUENCE [LARGE SCALE GENOMIC DNA]</scope>
    <source>
        <strain evidence="7 8">CECT 8287</strain>
    </source>
</reference>
<dbReference type="RefSeq" id="WP_085893058.1">
    <property type="nucleotide sequence ID" value="NZ_FWFL01000007.1"/>
</dbReference>
<evidence type="ECO:0000256" key="5">
    <source>
        <dbReference type="SAM" id="SignalP"/>
    </source>
</evidence>
<evidence type="ECO:0000313" key="8">
    <source>
        <dbReference type="Proteomes" id="UP000193827"/>
    </source>
</evidence>
<keyword evidence="8" id="KW-1185">Reference proteome</keyword>
<evidence type="ECO:0000256" key="4">
    <source>
        <dbReference type="PROSITE-ProRule" id="PRU00433"/>
    </source>
</evidence>
<evidence type="ECO:0000259" key="6">
    <source>
        <dbReference type="PROSITE" id="PS51007"/>
    </source>
</evidence>
<dbReference type="Proteomes" id="UP000193827">
    <property type="component" value="Unassembled WGS sequence"/>
</dbReference>
<dbReference type="AlphaFoldDB" id="A0A1Y5T0K4"/>
<dbReference type="EMBL" id="FWFL01000007">
    <property type="protein sequence ID" value="SLN53150.1"/>
    <property type="molecule type" value="Genomic_DNA"/>
</dbReference>
<sequence length="132" mass="13940">MTRLILIAATAVGLAGPAVADETAGRETYERYCASCHGLEATGQGPMRPVLTVQPADLTQLTAGNGGKFPLVRVIKRIDGRDPLVSHGSPMPVYGDFFEGSDVALKTEAGQPIMTSQPVVDLVEFLKSLQGE</sequence>
<dbReference type="InterPro" id="IPR009056">
    <property type="entry name" value="Cyt_c-like_dom"/>
</dbReference>
<dbReference type="Gene3D" id="1.10.760.10">
    <property type="entry name" value="Cytochrome c-like domain"/>
    <property type="match status" value="1"/>
</dbReference>
<dbReference type="GO" id="GO:0020037">
    <property type="term" value="F:heme binding"/>
    <property type="evidence" value="ECO:0007669"/>
    <property type="project" value="InterPro"/>
</dbReference>
<dbReference type="InterPro" id="IPR036909">
    <property type="entry name" value="Cyt_c-like_dom_sf"/>
</dbReference>
<dbReference type="SUPFAM" id="SSF46626">
    <property type="entry name" value="Cytochrome c"/>
    <property type="match status" value="1"/>
</dbReference>